<dbReference type="EMBL" id="CM037157">
    <property type="protein sequence ID" value="KAH7848456.1"/>
    <property type="molecule type" value="Genomic_DNA"/>
</dbReference>
<organism evidence="1 2">
    <name type="scientific">Vaccinium darrowii</name>
    <dbReference type="NCBI Taxonomy" id="229202"/>
    <lineage>
        <taxon>Eukaryota</taxon>
        <taxon>Viridiplantae</taxon>
        <taxon>Streptophyta</taxon>
        <taxon>Embryophyta</taxon>
        <taxon>Tracheophyta</taxon>
        <taxon>Spermatophyta</taxon>
        <taxon>Magnoliopsida</taxon>
        <taxon>eudicotyledons</taxon>
        <taxon>Gunneridae</taxon>
        <taxon>Pentapetalae</taxon>
        <taxon>asterids</taxon>
        <taxon>Ericales</taxon>
        <taxon>Ericaceae</taxon>
        <taxon>Vaccinioideae</taxon>
        <taxon>Vaccinieae</taxon>
        <taxon>Vaccinium</taxon>
    </lineage>
</organism>
<evidence type="ECO:0000313" key="1">
    <source>
        <dbReference type="EMBL" id="KAH7848456.1"/>
    </source>
</evidence>
<gene>
    <name evidence="1" type="ORF">Vadar_002944</name>
</gene>
<accession>A0ACB7Y558</accession>
<keyword evidence="2" id="KW-1185">Reference proteome</keyword>
<sequence>MEDDWDLYAVVRGCSAASASTSTSTAAAATTTASCSRDTQLSSSSQSQDDQFQFFSDPFEPRRSQSNEDLQDLFRPFFFPESQQISPQNTPVSPHSVLGGLQDLYPPPPLLPQHQSQQQPQEKQEKQKQNHVDFETTGGPNSTGDTPTPRSKRRKSQLKRVCQVPAEGLSADSWSWRKYGQKPIKGSPFPRGYYKCSTSKGCLARKQVERNRSDPVMFIVTYTGEHNHPMPTHRNSLAGIPRQKSVTTETVTTTGDTTKPSSPLSPVSEKTESREDVLMEDDEEDEDDVIGGVSDTAIGDDFFEGLEEFTDPGSLPGNVTILLDVPVKVPHYVLLSLVRDIGADWGIDYELELGFTVDLPIVGNFTISVTRKGEIKLPCLSDL</sequence>
<reference evidence="1 2" key="1">
    <citation type="journal article" date="2021" name="Hortic Res">
        <title>High-quality reference genome and annotation aids understanding of berry development for evergreen blueberry (Vaccinium darrowii).</title>
        <authorList>
            <person name="Yu J."/>
            <person name="Hulse-Kemp A.M."/>
            <person name="Babiker E."/>
            <person name="Staton M."/>
        </authorList>
    </citation>
    <scope>NUCLEOTIDE SEQUENCE [LARGE SCALE GENOMIC DNA]</scope>
    <source>
        <strain evidence="2">cv. NJ 8807/NJ 8810</strain>
        <tissue evidence="1">Young leaf</tissue>
    </source>
</reference>
<name>A0ACB7Y558_9ERIC</name>
<dbReference type="Proteomes" id="UP000828048">
    <property type="component" value="Chromosome 7"/>
</dbReference>
<comment type="caution">
    <text evidence="1">The sequence shown here is derived from an EMBL/GenBank/DDBJ whole genome shotgun (WGS) entry which is preliminary data.</text>
</comment>
<evidence type="ECO:0000313" key="2">
    <source>
        <dbReference type="Proteomes" id="UP000828048"/>
    </source>
</evidence>
<protein>
    <submittedName>
        <fullName evidence="1">Uncharacterized protein</fullName>
    </submittedName>
</protein>
<proteinExistence type="predicted"/>